<dbReference type="GeneID" id="83013721"/>
<evidence type="ECO:0000256" key="1">
    <source>
        <dbReference type="SAM" id="MobiDB-lite"/>
    </source>
</evidence>
<feature type="compositionally biased region" description="Polar residues" evidence="1">
    <location>
        <begin position="44"/>
        <end position="54"/>
    </location>
</feature>
<reference evidence="2 3" key="1">
    <citation type="submission" date="2015-09" db="EMBL/GenBank/DDBJ databases">
        <authorList>
            <consortium name="Pathogen Informatics"/>
        </authorList>
    </citation>
    <scope>NUCLEOTIDE SEQUENCE [LARGE SCALE GENOMIC DNA]</scope>
    <source>
        <strain evidence="2 3">2789STDY5834855</strain>
    </source>
</reference>
<dbReference type="STRING" id="84024.ERS852471_01895"/>
<evidence type="ECO:0000313" key="2">
    <source>
        <dbReference type="EMBL" id="CUO61056.1"/>
    </source>
</evidence>
<dbReference type="Proteomes" id="UP000095558">
    <property type="component" value="Unassembled WGS sequence"/>
</dbReference>
<evidence type="ECO:0000313" key="3">
    <source>
        <dbReference type="Proteomes" id="UP000095558"/>
    </source>
</evidence>
<accession>A0A173W5G2</accession>
<sequence>MPKDSQPDNKVARMEKCNYQTPITEEGHNHNPNLKHKSVKREGVSSNHYNPAGN</sequence>
<proteinExistence type="predicted"/>
<feature type="compositionally biased region" description="Basic and acidic residues" evidence="1">
    <location>
        <begin position="1"/>
        <end position="16"/>
    </location>
</feature>
<name>A0A173W5G2_9CLOT</name>
<gene>
    <name evidence="2" type="ORF">ERS852470_02841</name>
</gene>
<dbReference type="AlphaFoldDB" id="A0A173W5G2"/>
<dbReference type="RefSeq" id="WP_172676180.1">
    <property type="nucleotide sequence ID" value="NZ_CYYT01000001.1"/>
</dbReference>
<dbReference type="EMBL" id="CYZV01000034">
    <property type="protein sequence ID" value="CUO61056.1"/>
    <property type="molecule type" value="Genomic_DNA"/>
</dbReference>
<protein>
    <submittedName>
        <fullName evidence="2">Uncharacterized protein</fullName>
    </submittedName>
</protein>
<organism evidence="2 3">
    <name type="scientific">Clostridium disporicum</name>
    <dbReference type="NCBI Taxonomy" id="84024"/>
    <lineage>
        <taxon>Bacteria</taxon>
        <taxon>Bacillati</taxon>
        <taxon>Bacillota</taxon>
        <taxon>Clostridia</taxon>
        <taxon>Eubacteriales</taxon>
        <taxon>Clostridiaceae</taxon>
        <taxon>Clostridium</taxon>
    </lineage>
</organism>
<feature type="region of interest" description="Disordered" evidence="1">
    <location>
        <begin position="1"/>
        <end position="54"/>
    </location>
</feature>